<keyword evidence="5" id="KW-0295">Fungicide</keyword>
<comment type="similarity">
    <text evidence="2">Belongs to the DEFL family.</text>
</comment>
<dbReference type="AlphaFoldDB" id="A0A8S9GHQ2"/>
<dbReference type="GO" id="GO:0005576">
    <property type="term" value="C:extracellular region"/>
    <property type="evidence" value="ECO:0007669"/>
    <property type="project" value="UniProtKB-SubCell"/>
</dbReference>
<evidence type="ECO:0000256" key="2">
    <source>
        <dbReference type="ARBA" id="ARBA00006722"/>
    </source>
</evidence>
<proteinExistence type="inferred from homology"/>
<dbReference type="GO" id="GO:0031640">
    <property type="term" value="P:killing of cells of another organism"/>
    <property type="evidence" value="ECO:0007669"/>
    <property type="project" value="UniProtKB-KW"/>
</dbReference>
<keyword evidence="6 9" id="KW-0732">Signal</keyword>
<dbReference type="Pfam" id="PF07333">
    <property type="entry name" value="SLR1-BP"/>
    <property type="match status" value="1"/>
</dbReference>
<evidence type="ECO:0000256" key="9">
    <source>
        <dbReference type="SAM" id="SignalP"/>
    </source>
</evidence>
<evidence type="ECO:0000256" key="7">
    <source>
        <dbReference type="ARBA" id="ARBA00022821"/>
    </source>
</evidence>
<evidence type="ECO:0008006" key="11">
    <source>
        <dbReference type="Google" id="ProtNLM"/>
    </source>
</evidence>
<accession>A0A8S9GHQ2</accession>
<keyword evidence="4" id="KW-0929">Antimicrobial</keyword>
<dbReference type="PANTHER" id="PTHR33830">
    <property type="entry name" value="DEFENSIN-LIKE PROTEIN 184-RELATED"/>
    <property type="match status" value="1"/>
</dbReference>
<feature type="signal peptide" evidence="9">
    <location>
        <begin position="1"/>
        <end position="25"/>
    </location>
</feature>
<dbReference type="GO" id="GO:0050832">
    <property type="term" value="P:defense response to fungus"/>
    <property type="evidence" value="ECO:0007669"/>
    <property type="project" value="UniProtKB-KW"/>
</dbReference>
<evidence type="ECO:0000256" key="6">
    <source>
        <dbReference type="ARBA" id="ARBA00022729"/>
    </source>
</evidence>
<protein>
    <recommendedName>
        <fullName evidence="11">Defensin-like protein</fullName>
    </recommendedName>
</protein>
<dbReference type="EMBL" id="QGKY02001925">
    <property type="protein sequence ID" value="KAF2545029.1"/>
    <property type="molecule type" value="Genomic_DNA"/>
</dbReference>
<keyword evidence="3" id="KW-0964">Secreted</keyword>
<organism evidence="10">
    <name type="scientific">Brassica cretica</name>
    <name type="common">Mustard</name>
    <dbReference type="NCBI Taxonomy" id="69181"/>
    <lineage>
        <taxon>Eukaryota</taxon>
        <taxon>Viridiplantae</taxon>
        <taxon>Streptophyta</taxon>
        <taxon>Embryophyta</taxon>
        <taxon>Tracheophyta</taxon>
        <taxon>Spermatophyta</taxon>
        <taxon>Magnoliopsida</taxon>
        <taxon>eudicotyledons</taxon>
        <taxon>Gunneridae</taxon>
        <taxon>Pentapetalae</taxon>
        <taxon>rosids</taxon>
        <taxon>malvids</taxon>
        <taxon>Brassicales</taxon>
        <taxon>Brassicaceae</taxon>
        <taxon>Brassiceae</taxon>
        <taxon>Brassica</taxon>
    </lineage>
</organism>
<comment type="subcellular location">
    <subcellularLocation>
        <location evidence="1">Secreted</location>
    </subcellularLocation>
</comment>
<sequence length="79" mass="8850">MAKLSSSYFLILMFVFSGFSYIAEGEDDENCIVFMDPKNPCNIVDCRQNCYEGYNGVGKCVKDVKAGGDTCLCTYNWNC</sequence>
<reference evidence="10" key="1">
    <citation type="submission" date="2019-12" db="EMBL/GenBank/DDBJ databases">
        <title>Genome sequencing and annotation of Brassica cretica.</title>
        <authorList>
            <person name="Studholme D.J."/>
            <person name="Sarris P.F."/>
        </authorList>
    </citation>
    <scope>NUCLEOTIDE SEQUENCE</scope>
    <source>
        <strain evidence="10">PFS-102/07</strain>
        <tissue evidence="10">Leaf</tissue>
    </source>
</reference>
<keyword evidence="7" id="KW-0611">Plant defense</keyword>
<dbReference type="PANTHER" id="PTHR33830:SF36">
    <property type="entry name" value="DEFENSIN-LIKE PROTEIN 155-RELATED"/>
    <property type="match status" value="1"/>
</dbReference>
<gene>
    <name evidence="10" type="ORF">F2Q70_00021117</name>
</gene>
<comment type="caution">
    <text evidence="10">The sequence shown here is derived from an EMBL/GenBank/DDBJ whole genome shotgun (WGS) entry which is preliminary data.</text>
</comment>
<evidence type="ECO:0000256" key="1">
    <source>
        <dbReference type="ARBA" id="ARBA00004613"/>
    </source>
</evidence>
<evidence type="ECO:0000256" key="8">
    <source>
        <dbReference type="ARBA" id="ARBA00023157"/>
    </source>
</evidence>
<name>A0A8S9GHQ2_BRACR</name>
<evidence type="ECO:0000256" key="5">
    <source>
        <dbReference type="ARBA" id="ARBA00022577"/>
    </source>
</evidence>
<evidence type="ECO:0000313" key="10">
    <source>
        <dbReference type="EMBL" id="KAF2545029.1"/>
    </source>
</evidence>
<keyword evidence="8" id="KW-1015">Disulfide bond</keyword>
<evidence type="ECO:0000256" key="3">
    <source>
        <dbReference type="ARBA" id="ARBA00022525"/>
    </source>
</evidence>
<dbReference type="InterPro" id="IPR010851">
    <property type="entry name" value="DEFL"/>
</dbReference>
<evidence type="ECO:0000256" key="4">
    <source>
        <dbReference type="ARBA" id="ARBA00022529"/>
    </source>
</evidence>
<feature type="chain" id="PRO_5035891750" description="Defensin-like protein" evidence="9">
    <location>
        <begin position="26"/>
        <end position="79"/>
    </location>
</feature>